<evidence type="ECO:0008006" key="3">
    <source>
        <dbReference type="Google" id="ProtNLM"/>
    </source>
</evidence>
<gene>
    <name evidence="1" type="ORF">SAMN05421833_12284</name>
</gene>
<name>A0A1N7FJH2_9ACTN</name>
<dbReference type="EMBL" id="FTNI01000022">
    <property type="protein sequence ID" value="SIS00424.1"/>
    <property type="molecule type" value="Genomic_DNA"/>
</dbReference>
<evidence type="ECO:0000313" key="2">
    <source>
        <dbReference type="Proteomes" id="UP000186096"/>
    </source>
</evidence>
<dbReference type="RefSeq" id="WP_205831154.1">
    <property type="nucleotide sequence ID" value="NZ_FTNI01000022.1"/>
</dbReference>
<reference evidence="2" key="1">
    <citation type="submission" date="2017-01" db="EMBL/GenBank/DDBJ databases">
        <authorList>
            <person name="Varghese N."/>
            <person name="Submissions S."/>
        </authorList>
    </citation>
    <scope>NUCLEOTIDE SEQUENCE [LARGE SCALE GENOMIC DNA]</scope>
    <source>
        <strain evidence="2">ATCC 12950</strain>
    </source>
</reference>
<accession>A0A1N7FJH2</accession>
<sequence length="63" mass="7629">MAVLDYSYLDLYLPRDTPREAARQMLTEHAEHGDWELERLRLYPDGSRRVRLRRKIIRAARTM</sequence>
<evidence type="ECO:0000313" key="1">
    <source>
        <dbReference type="EMBL" id="SIS00424.1"/>
    </source>
</evidence>
<dbReference type="InterPro" id="IPR043758">
    <property type="entry name" value="DUF5703"/>
</dbReference>
<dbReference type="Pfam" id="PF18963">
    <property type="entry name" value="DUF5703"/>
    <property type="match status" value="1"/>
</dbReference>
<dbReference type="STRING" id="58117.SAMN05421833_12284"/>
<protein>
    <recommendedName>
        <fullName evidence="3">Dihydroorotate dehydrogenase</fullName>
    </recommendedName>
</protein>
<organism evidence="1 2">
    <name type="scientific">Microbispora rosea</name>
    <dbReference type="NCBI Taxonomy" id="58117"/>
    <lineage>
        <taxon>Bacteria</taxon>
        <taxon>Bacillati</taxon>
        <taxon>Actinomycetota</taxon>
        <taxon>Actinomycetes</taxon>
        <taxon>Streptosporangiales</taxon>
        <taxon>Streptosporangiaceae</taxon>
        <taxon>Microbispora</taxon>
    </lineage>
</organism>
<dbReference type="Proteomes" id="UP000186096">
    <property type="component" value="Unassembled WGS sequence"/>
</dbReference>
<dbReference type="AlphaFoldDB" id="A0A1N7FJH2"/>
<keyword evidence="2" id="KW-1185">Reference proteome</keyword>
<proteinExistence type="predicted"/>